<reference evidence="2 3" key="1">
    <citation type="submission" date="2018-05" db="EMBL/GenBank/DDBJ databases">
        <title>Klebsiella quasipneumonaiae provides a window into carbapenemase gene transfer, plasmid rearrangements and nosocomial acquisition from the hospital environment.</title>
        <authorList>
            <person name="Mathers A.J."/>
            <person name="Vegesana K."/>
            <person name="Stoesser N."/>
            <person name="Crook D."/>
            <person name="Vaughan A."/>
            <person name="Barry K."/>
            <person name="Parikh H."/>
            <person name="Sebra R."/>
            <person name="Kotay S."/>
            <person name="Walker A.S."/>
            <person name="Sheppard A.E."/>
        </authorList>
    </citation>
    <scope>NUCLEOTIDE SEQUENCE [LARGE SCALE GENOMIC DNA]</scope>
    <source>
        <strain evidence="2 3">CAV1761</strain>
    </source>
</reference>
<proteinExistence type="predicted"/>
<evidence type="ECO:0000313" key="3">
    <source>
        <dbReference type="Proteomes" id="UP000245399"/>
    </source>
</evidence>
<accession>A0AB33G1N6</accession>
<evidence type="ECO:0000259" key="1">
    <source>
        <dbReference type="Pfam" id="PF07157"/>
    </source>
</evidence>
<name>A0AB33G1N6_SERMA</name>
<dbReference type="EMBL" id="CP029449">
    <property type="protein sequence ID" value="AWL70654.1"/>
    <property type="molecule type" value="Genomic_DNA"/>
</dbReference>
<dbReference type="RefSeq" id="WP_047730383.1">
    <property type="nucleotide sequence ID" value="NZ_CADDTT010000054.1"/>
</dbReference>
<dbReference type="Pfam" id="PF07157">
    <property type="entry name" value="DNA_circ_N"/>
    <property type="match status" value="1"/>
</dbReference>
<dbReference type="Proteomes" id="UP000245399">
    <property type="component" value="Chromosome"/>
</dbReference>
<protein>
    <submittedName>
        <fullName evidence="2">Multidrug DMT transporter permease</fullName>
    </submittedName>
</protein>
<sequence>MFEDILGSVNSARNSVQNALGVTNNSAGLGSFRGVSFYTFREQRQTGGRRIVKREYPLRDEGGAIDLGRKLTERTFTACLLGKNAKTQCDALLEALDAAGAGELMHPEYGTLSVLVDNYECRAVADELDYYEFTITVYPEATSTAPEIQDNTGQAVAAQTDSLFGELGDTLAGAWSVVQEGIQDATTVLDAINGVFDDIYNAVENIGIMDDVNRLMGAITAVQGNIEGLINTPSMLAANVLGALSGITSVTDASSSYRAFERLGVHLSRRAAGIDTSHISPGAAKNVQALFHVASTGALASQTQAASGIVTLALERDSYQARSLSQSPTLFVATAAGSSTASPTVAASLQQNVNQKAAQNSLLGDSHADTPAPASVPLFESAADIARVATALSQALDSAILTAADAGFTRSSAALRQLRLVAINDLQVRGLQLAGVSLVIPKRTEPALVTLYRQTGNSRQHQRLARRNGIANPLFVPGGVAIEVINEPG</sequence>
<organism evidence="2 3">
    <name type="scientific">Serratia marcescens</name>
    <dbReference type="NCBI Taxonomy" id="615"/>
    <lineage>
        <taxon>Bacteria</taxon>
        <taxon>Pseudomonadati</taxon>
        <taxon>Pseudomonadota</taxon>
        <taxon>Gammaproteobacteria</taxon>
        <taxon>Enterobacterales</taxon>
        <taxon>Yersiniaceae</taxon>
        <taxon>Serratia</taxon>
    </lineage>
</organism>
<dbReference type="InterPro" id="IPR009826">
    <property type="entry name" value="DNA_circ_N"/>
</dbReference>
<feature type="domain" description="DNA circulation N-terminal" evidence="1">
    <location>
        <begin position="30"/>
        <end position="114"/>
    </location>
</feature>
<dbReference type="AlphaFoldDB" id="A0AB33G1N6"/>
<evidence type="ECO:0000313" key="2">
    <source>
        <dbReference type="EMBL" id="AWL70654.1"/>
    </source>
</evidence>
<gene>
    <name evidence="2" type="ORF">DKC05_24890</name>
</gene>